<evidence type="ECO:0000313" key="1">
    <source>
        <dbReference type="EMBL" id="PNI26907.1"/>
    </source>
</evidence>
<protein>
    <submittedName>
        <fullName evidence="1">RASSF7 isoform 5</fullName>
    </submittedName>
</protein>
<dbReference type="PANTHER" id="PTHR15286:SF11">
    <property type="entry name" value="RAS ASSOCIATION DOMAIN-CONTAINING PROTEIN 7"/>
    <property type="match status" value="1"/>
</dbReference>
<dbReference type="Gene3D" id="3.10.20.90">
    <property type="entry name" value="Phosphatidylinositol 3-kinase Catalytic Subunit, Chain A, domain 1"/>
    <property type="match status" value="1"/>
</dbReference>
<dbReference type="PANTHER" id="PTHR15286">
    <property type="entry name" value="RAS-ASSOCIATING DOMAIN CONTAINING PROTEIN"/>
    <property type="match status" value="1"/>
</dbReference>
<dbReference type="SUPFAM" id="SSF54236">
    <property type="entry name" value="Ubiquitin-like"/>
    <property type="match status" value="1"/>
</dbReference>
<reference evidence="1 2" key="1">
    <citation type="submission" date="2017-12" db="EMBL/GenBank/DDBJ databases">
        <title>High-resolution comparative analysis of great ape genomes.</title>
        <authorList>
            <person name="Pollen A."/>
            <person name="Hastie A."/>
            <person name="Hormozdiari F."/>
            <person name="Dougherty M."/>
            <person name="Liu R."/>
            <person name="Chaisson M."/>
            <person name="Hoppe E."/>
            <person name="Hill C."/>
            <person name="Pang A."/>
            <person name="Hillier L."/>
            <person name="Baker C."/>
            <person name="Armstrong J."/>
            <person name="Shendure J."/>
            <person name="Paten B."/>
            <person name="Wilson R."/>
            <person name="Chao H."/>
            <person name="Schneider V."/>
            <person name="Ventura M."/>
            <person name="Kronenberg Z."/>
            <person name="Murali S."/>
            <person name="Gordon D."/>
            <person name="Cantsilieris S."/>
            <person name="Munson K."/>
            <person name="Nelson B."/>
            <person name="Raja A."/>
            <person name="Underwood J."/>
            <person name="Diekhans M."/>
            <person name="Fiddes I."/>
            <person name="Haussler D."/>
            <person name="Eichler E."/>
        </authorList>
    </citation>
    <scope>NUCLEOTIDE SEQUENCE [LARGE SCALE GENOMIC DNA]</scope>
    <source>
        <strain evidence="1">Yerkes chimp pedigree #C0471</strain>
    </source>
</reference>
<name>A0A2J8JVV0_PANTR</name>
<dbReference type="EMBL" id="NBAG03000421">
    <property type="protein sequence ID" value="PNI26907.1"/>
    <property type="molecule type" value="Genomic_DNA"/>
</dbReference>
<dbReference type="AlphaFoldDB" id="A0A2J8JVV0"/>
<organism evidence="1 2">
    <name type="scientific">Pan troglodytes</name>
    <name type="common">Chimpanzee</name>
    <dbReference type="NCBI Taxonomy" id="9598"/>
    <lineage>
        <taxon>Eukaryota</taxon>
        <taxon>Metazoa</taxon>
        <taxon>Chordata</taxon>
        <taxon>Craniata</taxon>
        <taxon>Vertebrata</taxon>
        <taxon>Euteleostomi</taxon>
        <taxon>Mammalia</taxon>
        <taxon>Eutheria</taxon>
        <taxon>Euarchontoglires</taxon>
        <taxon>Primates</taxon>
        <taxon>Haplorrhini</taxon>
        <taxon>Catarrhini</taxon>
        <taxon>Hominidae</taxon>
        <taxon>Pan</taxon>
    </lineage>
</organism>
<accession>A0A2J8JVV0</accession>
<evidence type="ECO:0000313" key="2">
    <source>
        <dbReference type="Proteomes" id="UP000236370"/>
    </source>
</evidence>
<comment type="caution">
    <text evidence="1">The sequence shown here is derived from an EMBL/GenBank/DDBJ whole genome shotgun (WGS) entry which is preliminary data.</text>
</comment>
<proteinExistence type="predicted"/>
<sequence>MLLGLAAMELKVWVDGIQRVVCGVSEQTTCQEVVIALAQAIDWPLCACAAASGEGAAAAATRVSSGRPGHLRTVRQRCPVCPEAHRAQPSWEALLRQLSTPRTLPNSCQPPCKATGCAGL</sequence>
<gene>
    <name evidence="1" type="ORF">CK820_G0044161</name>
</gene>
<dbReference type="InterPro" id="IPR033593">
    <property type="entry name" value="N-RASSF"/>
</dbReference>
<dbReference type="Proteomes" id="UP000236370">
    <property type="component" value="Unassembled WGS sequence"/>
</dbReference>
<dbReference type="InterPro" id="IPR029071">
    <property type="entry name" value="Ubiquitin-like_domsf"/>
</dbReference>